<name>A0A0R1YVU5_9LACO</name>
<feature type="compositionally biased region" description="Basic residues" evidence="1">
    <location>
        <begin position="125"/>
        <end position="136"/>
    </location>
</feature>
<reference evidence="3 4" key="1">
    <citation type="journal article" date="2015" name="Genome Announc.">
        <title>Expanding the biotechnology potential of lactobacilli through comparative genomics of 213 strains and associated genera.</title>
        <authorList>
            <person name="Sun Z."/>
            <person name="Harris H.M."/>
            <person name="McCann A."/>
            <person name="Guo C."/>
            <person name="Argimon S."/>
            <person name="Zhang W."/>
            <person name="Yang X."/>
            <person name="Jeffery I.B."/>
            <person name="Cooney J.C."/>
            <person name="Kagawa T.F."/>
            <person name="Liu W."/>
            <person name="Song Y."/>
            <person name="Salvetti E."/>
            <person name="Wrobel A."/>
            <person name="Rasinkangas P."/>
            <person name="Parkhill J."/>
            <person name="Rea M.C."/>
            <person name="O'Sullivan O."/>
            <person name="Ritari J."/>
            <person name="Douillard F.P."/>
            <person name="Paul Ross R."/>
            <person name="Yang R."/>
            <person name="Briner A.E."/>
            <person name="Felis G.E."/>
            <person name="de Vos W.M."/>
            <person name="Barrangou R."/>
            <person name="Klaenhammer T.R."/>
            <person name="Caufield P.W."/>
            <person name="Cui Y."/>
            <person name="Zhang H."/>
            <person name="O'Toole P.W."/>
        </authorList>
    </citation>
    <scope>NUCLEOTIDE SEQUENCE [LARGE SCALE GENOMIC DNA]</scope>
    <source>
        <strain evidence="3 4">DSM 5707</strain>
    </source>
</reference>
<evidence type="ECO:0000256" key="1">
    <source>
        <dbReference type="SAM" id="MobiDB-lite"/>
    </source>
</evidence>
<dbReference type="AlphaFoldDB" id="A0A0R1YVU5"/>
<protein>
    <recommendedName>
        <fullName evidence="5">YSIRK Gram-positive signal peptide domain-containing protein</fullName>
    </recommendedName>
</protein>
<sequence>MIKRRVFLKSFGIAIVVGGALIFSSQPANASKSIDETVRANNPEVVLGHGKAEGQSETQSISNIKKASDPNATQTKKKVMSQKELKKTLKRIKAPSKKQVRQKLAKKVGAKKAKGMKTVYVLSTKKTKKSQSKKQVIKSSNKSNAKKTGNIN</sequence>
<proteinExistence type="predicted"/>
<dbReference type="PATRIC" id="fig|1423784.4.peg.2099"/>
<accession>A0A0R1YVU5</accession>
<comment type="caution">
    <text evidence="3">The sequence shown here is derived from an EMBL/GenBank/DDBJ whole genome shotgun (WGS) entry which is preliminary data.</text>
</comment>
<keyword evidence="2" id="KW-0732">Signal</keyword>
<feature type="signal peptide" evidence="2">
    <location>
        <begin position="1"/>
        <end position="30"/>
    </location>
</feature>
<dbReference type="EMBL" id="AZGK01000006">
    <property type="protein sequence ID" value="KRM46481.1"/>
    <property type="molecule type" value="Genomic_DNA"/>
</dbReference>
<gene>
    <name evidence="3" type="ORF">FC51_GL002057</name>
</gene>
<feature type="chain" id="PRO_5006413977" description="YSIRK Gram-positive signal peptide domain-containing protein" evidence="2">
    <location>
        <begin position="31"/>
        <end position="152"/>
    </location>
</feature>
<dbReference type="Proteomes" id="UP000051957">
    <property type="component" value="Unassembled WGS sequence"/>
</dbReference>
<feature type="region of interest" description="Disordered" evidence="1">
    <location>
        <begin position="123"/>
        <end position="152"/>
    </location>
</feature>
<evidence type="ECO:0000256" key="2">
    <source>
        <dbReference type="SAM" id="SignalP"/>
    </source>
</evidence>
<feature type="compositionally biased region" description="Polar residues" evidence="1">
    <location>
        <begin position="55"/>
        <end position="74"/>
    </location>
</feature>
<dbReference type="RefSeq" id="WP_057909716.1">
    <property type="nucleotide sequence ID" value="NZ_AZGK01000006.1"/>
</dbReference>
<feature type="region of interest" description="Disordered" evidence="1">
    <location>
        <begin position="49"/>
        <end position="84"/>
    </location>
</feature>
<evidence type="ECO:0000313" key="4">
    <source>
        <dbReference type="Proteomes" id="UP000051957"/>
    </source>
</evidence>
<organism evidence="3 4">
    <name type="scientific">Lentilactobacillus parabuchneri DSM 5707 = NBRC 107865</name>
    <dbReference type="NCBI Taxonomy" id="1423784"/>
    <lineage>
        <taxon>Bacteria</taxon>
        <taxon>Bacillati</taxon>
        <taxon>Bacillota</taxon>
        <taxon>Bacilli</taxon>
        <taxon>Lactobacillales</taxon>
        <taxon>Lactobacillaceae</taxon>
        <taxon>Lentilactobacillus</taxon>
    </lineage>
</organism>
<evidence type="ECO:0000313" key="3">
    <source>
        <dbReference type="EMBL" id="KRM46481.1"/>
    </source>
</evidence>
<evidence type="ECO:0008006" key="5">
    <source>
        <dbReference type="Google" id="ProtNLM"/>
    </source>
</evidence>